<organism evidence="2 3">
    <name type="scientific">Cucurbita argyrosperma subsp. sororia</name>
    <dbReference type="NCBI Taxonomy" id="37648"/>
    <lineage>
        <taxon>Eukaryota</taxon>
        <taxon>Viridiplantae</taxon>
        <taxon>Streptophyta</taxon>
        <taxon>Embryophyta</taxon>
        <taxon>Tracheophyta</taxon>
        <taxon>Spermatophyta</taxon>
        <taxon>Magnoliopsida</taxon>
        <taxon>eudicotyledons</taxon>
        <taxon>Gunneridae</taxon>
        <taxon>Pentapetalae</taxon>
        <taxon>rosids</taxon>
        <taxon>fabids</taxon>
        <taxon>Cucurbitales</taxon>
        <taxon>Cucurbitaceae</taxon>
        <taxon>Cucurbiteae</taxon>
        <taxon>Cucurbita</taxon>
    </lineage>
</organism>
<dbReference type="AlphaFoldDB" id="A0AAV6PC77"/>
<evidence type="ECO:0000313" key="3">
    <source>
        <dbReference type="Proteomes" id="UP000685013"/>
    </source>
</evidence>
<keyword evidence="1" id="KW-0812">Transmembrane</keyword>
<keyword evidence="3" id="KW-1185">Reference proteome</keyword>
<dbReference type="Proteomes" id="UP000685013">
    <property type="component" value="Chromosome 1"/>
</dbReference>
<protein>
    <submittedName>
        <fullName evidence="2">Uncharacterized protein</fullName>
    </submittedName>
</protein>
<evidence type="ECO:0000256" key="1">
    <source>
        <dbReference type="SAM" id="Phobius"/>
    </source>
</evidence>
<name>A0AAV6PC77_9ROSI</name>
<keyword evidence="1" id="KW-0472">Membrane</keyword>
<reference evidence="2 3" key="1">
    <citation type="journal article" date="2021" name="Hortic Res">
        <title>The domestication of Cucurbita argyrosperma as revealed by the genome of its wild relative.</title>
        <authorList>
            <person name="Barrera-Redondo J."/>
            <person name="Sanchez-de la Vega G."/>
            <person name="Aguirre-Liguori J.A."/>
            <person name="Castellanos-Morales G."/>
            <person name="Gutierrez-Guerrero Y.T."/>
            <person name="Aguirre-Dugua X."/>
            <person name="Aguirre-Planter E."/>
            <person name="Tenaillon M.I."/>
            <person name="Lira-Saade R."/>
            <person name="Eguiarte L.E."/>
        </authorList>
    </citation>
    <scope>NUCLEOTIDE SEQUENCE [LARGE SCALE GENOMIC DNA]</scope>
    <source>
        <strain evidence="2">JBR-2021</strain>
    </source>
</reference>
<comment type="caution">
    <text evidence="2">The sequence shown here is derived from an EMBL/GenBank/DDBJ whole genome shotgun (WGS) entry which is preliminary data.</text>
</comment>
<evidence type="ECO:0000313" key="2">
    <source>
        <dbReference type="EMBL" id="KAG6608573.1"/>
    </source>
</evidence>
<proteinExistence type="predicted"/>
<gene>
    <name evidence="2" type="ORF">SDJN03_01915</name>
</gene>
<feature type="transmembrane region" description="Helical" evidence="1">
    <location>
        <begin position="6"/>
        <end position="26"/>
    </location>
</feature>
<accession>A0AAV6PC77</accession>
<sequence length="97" mass="10354">MAGVTLASFLYSLFFGVMTFTIITALSKTAAGSRLLSPLSAAPSTTPHGIHESEVKGDHSRFKVLSEIVADYGYWNPTPVFGGGYADPIPHEVQARP</sequence>
<feature type="non-terminal residue" evidence="2">
    <location>
        <position position="1"/>
    </location>
</feature>
<dbReference type="EMBL" id="JAGKQH010000001">
    <property type="protein sequence ID" value="KAG6608573.1"/>
    <property type="molecule type" value="Genomic_DNA"/>
</dbReference>
<keyword evidence="1" id="KW-1133">Transmembrane helix</keyword>